<dbReference type="SMART" id="SM00086">
    <property type="entry name" value="PAC"/>
    <property type="match status" value="1"/>
</dbReference>
<evidence type="ECO:0000256" key="4">
    <source>
        <dbReference type="ARBA" id="ARBA00022679"/>
    </source>
</evidence>
<dbReference type="NCBIfam" id="TIGR00229">
    <property type="entry name" value="sensory_box"/>
    <property type="match status" value="1"/>
</dbReference>
<feature type="domain" description="Histidine kinase" evidence="8">
    <location>
        <begin position="276"/>
        <end position="491"/>
    </location>
</feature>
<dbReference type="Gene3D" id="3.30.565.10">
    <property type="entry name" value="Histidine kinase-like ATPase, C-terminal domain"/>
    <property type="match status" value="1"/>
</dbReference>
<keyword evidence="6" id="KW-0902">Two-component regulatory system</keyword>
<dbReference type="InterPro" id="IPR005467">
    <property type="entry name" value="His_kinase_dom"/>
</dbReference>
<accession>A0ABQ2D3L6</accession>
<dbReference type="RefSeq" id="WP_189003965.1">
    <property type="nucleotide sequence ID" value="NZ_BMOD01000012.1"/>
</dbReference>
<dbReference type="SUPFAM" id="SSF55785">
    <property type="entry name" value="PYP-like sensor domain (PAS domain)"/>
    <property type="match status" value="1"/>
</dbReference>
<dbReference type="Pfam" id="PF00512">
    <property type="entry name" value="HisKA"/>
    <property type="match status" value="1"/>
</dbReference>
<comment type="caution">
    <text evidence="11">The sequence shown here is derived from an EMBL/GenBank/DDBJ whole genome shotgun (WGS) entry which is preliminary data.</text>
</comment>
<protein>
    <recommendedName>
        <fullName evidence="2">histidine kinase</fullName>
        <ecNumber evidence="2">2.7.13.3</ecNumber>
    </recommendedName>
</protein>
<dbReference type="InterPro" id="IPR035965">
    <property type="entry name" value="PAS-like_dom_sf"/>
</dbReference>
<feature type="domain" description="PAC" evidence="10">
    <location>
        <begin position="205"/>
        <end position="258"/>
    </location>
</feature>
<dbReference type="InterPro" id="IPR001610">
    <property type="entry name" value="PAC"/>
</dbReference>
<dbReference type="InterPro" id="IPR036890">
    <property type="entry name" value="HATPase_C_sf"/>
</dbReference>
<dbReference type="EC" id="2.7.13.3" evidence="2"/>
<dbReference type="InterPro" id="IPR003661">
    <property type="entry name" value="HisK_dim/P_dom"/>
</dbReference>
<gene>
    <name evidence="11" type="ORF">GCM10008938_31230</name>
</gene>
<dbReference type="Gene3D" id="3.30.450.20">
    <property type="entry name" value="PAS domain"/>
    <property type="match status" value="1"/>
</dbReference>
<evidence type="ECO:0000259" key="10">
    <source>
        <dbReference type="PROSITE" id="PS50113"/>
    </source>
</evidence>
<keyword evidence="12" id="KW-1185">Reference proteome</keyword>
<evidence type="ECO:0000256" key="6">
    <source>
        <dbReference type="ARBA" id="ARBA00023012"/>
    </source>
</evidence>
<keyword evidence="3" id="KW-0597">Phosphoprotein</keyword>
<dbReference type="SUPFAM" id="SSF55874">
    <property type="entry name" value="ATPase domain of HSP90 chaperone/DNA topoisomerase II/histidine kinase"/>
    <property type="match status" value="1"/>
</dbReference>
<keyword evidence="7" id="KW-0175">Coiled coil</keyword>
<evidence type="ECO:0000256" key="3">
    <source>
        <dbReference type="ARBA" id="ARBA00022553"/>
    </source>
</evidence>
<dbReference type="Pfam" id="PF02518">
    <property type="entry name" value="HATPase_c"/>
    <property type="match status" value="1"/>
</dbReference>
<dbReference type="InterPro" id="IPR000014">
    <property type="entry name" value="PAS"/>
</dbReference>
<dbReference type="Proteomes" id="UP000632222">
    <property type="component" value="Unassembled WGS sequence"/>
</dbReference>
<sequence length="491" mass="54524">MTFPALFSADPLALQLLNALREPACLISPDGQHFHHNRAFLQAFGQGSTLQAVLPPEDFAEMLNALHPAGEKQPVVLSCRVRGSSGEQAQELDISALLQANRVTAWLARLPASSAALLAMQDIKKERDFLHKLTDEVPATLQIRDMASNAVLFTNRYSTEVLGYTWDEVKDLTPEQAIGFFHPDDLLSLFQLAEKLQHLQEGGSLEGEYRMRHKDGEWRWIYARLSIFARDAAGNPLQSLSVGLDNTQRKKAELELQASEKRLQNLMEGHTRFVSDASHEIKTPIAGIQGNLEVLLRYPHIPEEEKREIIQDCHREAMRLGRLVQDLLSMARTGRGLLMLDTEVRLDHLVLDTLRDFESIRGNHHLQLGEIAECTVEGDPDRLKQLLVILTGNALKYTPGGGTITLALQCNEDQAVLSIQDSGIGIAAEDLPRVFERYFRASHEALGQDPGGTGLGLPIARWIVEQHGGTIELHSQQGVGTEVVVQLPTRA</sequence>
<organism evidence="11 12">
    <name type="scientific">Deinococcus roseus</name>
    <dbReference type="NCBI Taxonomy" id="392414"/>
    <lineage>
        <taxon>Bacteria</taxon>
        <taxon>Thermotogati</taxon>
        <taxon>Deinococcota</taxon>
        <taxon>Deinococci</taxon>
        <taxon>Deinococcales</taxon>
        <taxon>Deinococcaceae</taxon>
        <taxon>Deinococcus</taxon>
    </lineage>
</organism>
<keyword evidence="4" id="KW-0808">Transferase</keyword>
<comment type="catalytic activity">
    <reaction evidence="1">
        <text>ATP + protein L-histidine = ADP + protein N-phospho-L-histidine.</text>
        <dbReference type="EC" id="2.7.13.3"/>
    </reaction>
</comment>
<evidence type="ECO:0000256" key="5">
    <source>
        <dbReference type="ARBA" id="ARBA00022777"/>
    </source>
</evidence>
<feature type="coiled-coil region" evidence="7">
    <location>
        <begin position="237"/>
        <end position="269"/>
    </location>
</feature>
<dbReference type="PROSITE" id="PS50113">
    <property type="entry name" value="PAC"/>
    <property type="match status" value="1"/>
</dbReference>
<proteinExistence type="predicted"/>
<dbReference type="InterPro" id="IPR036097">
    <property type="entry name" value="HisK_dim/P_sf"/>
</dbReference>
<dbReference type="PRINTS" id="PR00344">
    <property type="entry name" value="BCTRLSENSOR"/>
</dbReference>
<evidence type="ECO:0000256" key="1">
    <source>
        <dbReference type="ARBA" id="ARBA00000085"/>
    </source>
</evidence>
<dbReference type="CDD" id="cd00075">
    <property type="entry name" value="HATPase"/>
    <property type="match status" value="1"/>
</dbReference>
<dbReference type="InterPro" id="IPR004358">
    <property type="entry name" value="Sig_transdc_His_kin-like_C"/>
</dbReference>
<evidence type="ECO:0000313" key="11">
    <source>
        <dbReference type="EMBL" id="GGJ42808.1"/>
    </source>
</evidence>
<dbReference type="CDD" id="cd00082">
    <property type="entry name" value="HisKA"/>
    <property type="match status" value="1"/>
</dbReference>
<dbReference type="PROSITE" id="PS50112">
    <property type="entry name" value="PAS"/>
    <property type="match status" value="1"/>
</dbReference>
<evidence type="ECO:0000259" key="8">
    <source>
        <dbReference type="PROSITE" id="PS50109"/>
    </source>
</evidence>
<name>A0ABQ2D3L6_9DEIO</name>
<dbReference type="InterPro" id="IPR050736">
    <property type="entry name" value="Sensor_HK_Regulatory"/>
</dbReference>
<dbReference type="Gene3D" id="1.10.287.130">
    <property type="match status" value="1"/>
</dbReference>
<dbReference type="CDD" id="cd00130">
    <property type="entry name" value="PAS"/>
    <property type="match status" value="1"/>
</dbReference>
<dbReference type="PANTHER" id="PTHR43711:SF1">
    <property type="entry name" value="HISTIDINE KINASE 1"/>
    <property type="match status" value="1"/>
</dbReference>
<evidence type="ECO:0000313" key="12">
    <source>
        <dbReference type="Proteomes" id="UP000632222"/>
    </source>
</evidence>
<dbReference type="SMART" id="SM00091">
    <property type="entry name" value="PAS"/>
    <property type="match status" value="2"/>
</dbReference>
<feature type="domain" description="PAS" evidence="9">
    <location>
        <begin position="126"/>
        <end position="203"/>
    </location>
</feature>
<dbReference type="SMART" id="SM00388">
    <property type="entry name" value="HisKA"/>
    <property type="match status" value="1"/>
</dbReference>
<dbReference type="PROSITE" id="PS50109">
    <property type="entry name" value="HIS_KIN"/>
    <property type="match status" value="1"/>
</dbReference>
<dbReference type="EMBL" id="BMOD01000012">
    <property type="protein sequence ID" value="GGJ42808.1"/>
    <property type="molecule type" value="Genomic_DNA"/>
</dbReference>
<keyword evidence="5" id="KW-0418">Kinase</keyword>
<dbReference type="SUPFAM" id="SSF47384">
    <property type="entry name" value="Homodimeric domain of signal transducing histidine kinase"/>
    <property type="match status" value="1"/>
</dbReference>
<dbReference type="InterPro" id="IPR000700">
    <property type="entry name" value="PAS-assoc_C"/>
</dbReference>
<evidence type="ECO:0000259" key="9">
    <source>
        <dbReference type="PROSITE" id="PS50112"/>
    </source>
</evidence>
<evidence type="ECO:0000256" key="7">
    <source>
        <dbReference type="SAM" id="Coils"/>
    </source>
</evidence>
<dbReference type="InterPro" id="IPR013655">
    <property type="entry name" value="PAS_fold_3"/>
</dbReference>
<evidence type="ECO:0000256" key="2">
    <source>
        <dbReference type="ARBA" id="ARBA00012438"/>
    </source>
</evidence>
<dbReference type="PANTHER" id="PTHR43711">
    <property type="entry name" value="TWO-COMPONENT HISTIDINE KINASE"/>
    <property type="match status" value="1"/>
</dbReference>
<dbReference type="Pfam" id="PF08447">
    <property type="entry name" value="PAS_3"/>
    <property type="match status" value="1"/>
</dbReference>
<dbReference type="SMART" id="SM00387">
    <property type="entry name" value="HATPase_c"/>
    <property type="match status" value="1"/>
</dbReference>
<dbReference type="InterPro" id="IPR003594">
    <property type="entry name" value="HATPase_dom"/>
</dbReference>
<reference evidence="12" key="1">
    <citation type="journal article" date="2019" name="Int. J. Syst. Evol. Microbiol.">
        <title>The Global Catalogue of Microorganisms (GCM) 10K type strain sequencing project: providing services to taxonomists for standard genome sequencing and annotation.</title>
        <authorList>
            <consortium name="The Broad Institute Genomics Platform"/>
            <consortium name="The Broad Institute Genome Sequencing Center for Infectious Disease"/>
            <person name="Wu L."/>
            <person name="Ma J."/>
        </authorList>
    </citation>
    <scope>NUCLEOTIDE SEQUENCE [LARGE SCALE GENOMIC DNA]</scope>
    <source>
        <strain evidence="12">JCM 14370</strain>
    </source>
</reference>